<dbReference type="Pfam" id="PF01266">
    <property type="entry name" value="DAO"/>
    <property type="match status" value="1"/>
</dbReference>
<sequence length="444" mass="48740">MIPSSKKYLIIGAGMHGLSTAYHLALELKNRGLGSGKDILVIDKSGIGAGASGIACGVVRNNYFQPAMRELMAHSVEVWESDPKAYSYHPVGYMQISPEVMHSDVASIYEQQKAIGYPSEFVEGSEDSMAYMQGIFGDWQAKGITSVLHEKNGGYSNNMRCMQGLAAKAESEEVTIMGNVEVTGVQFSGSSVSAVETNRGTIQTDYVVVGAGPWVNTFWKMLDLPSKINVRNGDTIHEGVQMWRYYCLQEGTLGVDPKMLTTNEGDIPPVVHVDSDAPLYSDIDGSLITDKMWGIYYKPDFSFDGVQGGAAPYDVNGADENFSVDPYGTESPDFVVGKDFIDMWCAALAFCQKRFEDTRHLYRNEHASGGLGALAPDSFPVFDVYRENCYVIADSNHGYKMLGVGKLVAAEIMGESSRLLEPFRFSRFEEGKLHPVSNSPFPWS</sequence>
<dbReference type="InterPro" id="IPR006076">
    <property type="entry name" value="FAD-dep_OxRdtase"/>
</dbReference>
<reference evidence="2" key="1">
    <citation type="submission" date="2018-05" db="EMBL/GenBank/DDBJ databases">
        <authorList>
            <person name="Lanie J.A."/>
            <person name="Ng W.-L."/>
            <person name="Kazmierczak K.M."/>
            <person name="Andrzejewski T.M."/>
            <person name="Davidsen T.M."/>
            <person name="Wayne K.J."/>
            <person name="Tettelin H."/>
            <person name="Glass J.I."/>
            <person name="Rusch D."/>
            <person name="Podicherti R."/>
            <person name="Tsui H.-C.T."/>
            <person name="Winkler M.E."/>
        </authorList>
    </citation>
    <scope>NUCLEOTIDE SEQUENCE</scope>
</reference>
<organism evidence="2">
    <name type="scientific">marine metagenome</name>
    <dbReference type="NCBI Taxonomy" id="408172"/>
    <lineage>
        <taxon>unclassified sequences</taxon>
        <taxon>metagenomes</taxon>
        <taxon>ecological metagenomes</taxon>
    </lineage>
</organism>
<dbReference type="SUPFAM" id="SSF51905">
    <property type="entry name" value="FAD/NAD(P)-binding domain"/>
    <property type="match status" value="1"/>
</dbReference>
<accession>A0A381U5C4</accession>
<dbReference type="EMBL" id="UINC01005625">
    <property type="protein sequence ID" value="SVA22517.1"/>
    <property type="molecule type" value="Genomic_DNA"/>
</dbReference>
<dbReference type="AlphaFoldDB" id="A0A381U5C4"/>
<evidence type="ECO:0000259" key="1">
    <source>
        <dbReference type="Pfam" id="PF01266"/>
    </source>
</evidence>
<dbReference type="Gene3D" id="3.30.9.10">
    <property type="entry name" value="D-Amino Acid Oxidase, subunit A, domain 2"/>
    <property type="match status" value="1"/>
</dbReference>
<gene>
    <name evidence="2" type="ORF">METZ01_LOCUS75371</name>
</gene>
<proteinExistence type="predicted"/>
<dbReference type="PANTHER" id="PTHR13847">
    <property type="entry name" value="SARCOSINE DEHYDROGENASE-RELATED"/>
    <property type="match status" value="1"/>
</dbReference>
<dbReference type="GO" id="GO:0005737">
    <property type="term" value="C:cytoplasm"/>
    <property type="evidence" value="ECO:0007669"/>
    <property type="project" value="TreeGrafter"/>
</dbReference>
<feature type="domain" description="FAD dependent oxidoreductase" evidence="1">
    <location>
        <begin position="8"/>
        <end position="224"/>
    </location>
</feature>
<dbReference type="InterPro" id="IPR036188">
    <property type="entry name" value="FAD/NAD-bd_sf"/>
</dbReference>
<dbReference type="Gene3D" id="3.50.50.60">
    <property type="entry name" value="FAD/NAD(P)-binding domain"/>
    <property type="match status" value="1"/>
</dbReference>
<name>A0A381U5C4_9ZZZZ</name>
<evidence type="ECO:0000313" key="2">
    <source>
        <dbReference type="EMBL" id="SVA22517.1"/>
    </source>
</evidence>
<protein>
    <recommendedName>
        <fullName evidence="1">FAD dependent oxidoreductase domain-containing protein</fullName>
    </recommendedName>
</protein>